<evidence type="ECO:0000256" key="2">
    <source>
        <dbReference type="ARBA" id="ARBA00008097"/>
    </source>
</evidence>
<dbReference type="GO" id="GO:0016874">
    <property type="term" value="F:ligase activity"/>
    <property type="evidence" value="ECO:0007669"/>
    <property type="project" value="UniProtKB-KW"/>
</dbReference>
<evidence type="ECO:0000256" key="1">
    <source>
        <dbReference type="ARBA" id="ARBA00004711"/>
    </source>
</evidence>
<keyword evidence="3" id="KW-0436">Ligase</keyword>
<evidence type="ECO:0000256" key="6">
    <source>
        <dbReference type="ARBA" id="ARBA00022833"/>
    </source>
</evidence>
<comment type="catalytic activity">
    <reaction evidence="7">
        <text>C-terminal L-cysteinyl-[HypE protein] + carbamoyl phosphate + ATP + H2O = C-terminal S-carboxamide-L-cysteinyl-[HypE protein] + AMP + phosphate + diphosphate + H(+)</text>
        <dbReference type="Rhea" id="RHEA:55636"/>
        <dbReference type="Rhea" id="RHEA-COMP:14247"/>
        <dbReference type="Rhea" id="RHEA-COMP:14392"/>
        <dbReference type="ChEBI" id="CHEBI:15377"/>
        <dbReference type="ChEBI" id="CHEBI:15378"/>
        <dbReference type="ChEBI" id="CHEBI:30616"/>
        <dbReference type="ChEBI" id="CHEBI:33019"/>
        <dbReference type="ChEBI" id="CHEBI:43474"/>
        <dbReference type="ChEBI" id="CHEBI:58228"/>
        <dbReference type="ChEBI" id="CHEBI:76913"/>
        <dbReference type="ChEBI" id="CHEBI:139126"/>
        <dbReference type="ChEBI" id="CHEBI:456215"/>
    </reaction>
</comment>
<evidence type="ECO:0000256" key="3">
    <source>
        <dbReference type="ARBA" id="ARBA00022598"/>
    </source>
</evidence>
<dbReference type="PANTHER" id="PTHR42959">
    <property type="entry name" value="CARBAMOYLTRANSFERASE"/>
    <property type="match status" value="1"/>
</dbReference>
<dbReference type="GO" id="GO:0008270">
    <property type="term" value="F:zinc ion binding"/>
    <property type="evidence" value="ECO:0007669"/>
    <property type="project" value="UniProtKB-KW"/>
</dbReference>
<dbReference type="InterPro" id="IPR041440">
    <property type="entry name" value="HypF_C"/>
</dbReference>
<evidence type="ECO:0000259" key="11">
    <source>
        <dbReference type="Pfam" id="PF22521"/>
    </source>
</evidence>
<evidence type="ECO:0000256" key="5">
    <source>
        <dbReference type="ARBA" id="ARBA00022771"/>
    </source>
</evidence>
<sequence length="320" mass="35693">QNFNFFKKEVRRVTKRFKPDIIACDLHPGYFSSRFAKDCSLKFKGCSLKLVQHHHAHIASVMQEHNLKRPVIGVSFDGTGYGQDGNSWGGEFLLVERSRFKRLTHLKYRMMPGGDKVVYQPWRMVLSILGKEAIPILTGVKKKDKQLILEMMAKDINSPLTSSAGRLFDAAAALLGVCLYASYEAEGPIKLEAMCDKKINKRYGFKVVKEKAGSVIDTDGLFSGMLNDLKRGKDKHLIAAKFHNSMAEIIIGTVKKLSKTFGIKDIALSGGVFQNNFLKTKVIKQLVLLGFNVFTNVEAPVNDFNISLGQYYVSCSTGKG</sequence>
<keyword evidence="4" id="KW-0479">Metal-binding</keyword>
<keyword evidence="5" id="KW-0863">Zinc-finger</keyword>
<accession>X0RVG8</accession>
<evidence type="ECO:0000256" key="8">
    <source>
        <dbReference type="ARBA" id="ARBA00075001"/>
    </source>
</evidence>
<protein>
    <recommendedName>
        <fullName evidence="8">Carbamoyl phosphate-converting enzyme HypF</fullName>
    </recommendedName>
    <alternativeName>
        <fullName evidence="9">[NiFe]-hydrogenase maturation factor HypF</fullName>
    </alternativeName>
</protein>
<dbReference type="PANTHER" id="PTHR42959:SF1">
    <property type="entry name" value="CARBAMOYLTRANSFERASE HYPF"/>
    <property type="match status" value="1"/>
</dbReference>
<evidence type="ECO:0000313" key="12">
    <source>
        <dbReference type="EMBL" id="GAF67752.1"/>
    </source>
</evidence>
<dbReference type="InterPro" id="IPR051060">
    <property type="entry name" value="Carbamoyltrans_HypF-like"/>
</dbReference>
<evidence type="ECO:0000256" key="4">
    <source>
        <dbReference type="ARBA" id="ARBA00022723"/>
    </source>
</evidence>
<evidence type="ECO:0000259" key="10">
    <source>
        <dbReference type="Pfam" id="PF17788"/>
    </source>
</evidence>
<keyword evidence="6" id="KW-0862">Zinc</keyword>
<dbReference type="AlphaFoldDB" id="X0RVG8"/>
<dbReference type="Gene3D" id="3.30.420.360">
    <property type="match status" value="1"/>
</dbReference>
<evidence type="ECO:0000256" key="9">
    <source>
        <dbReference type="ARBA" id="ARBA00078219"/>
    </source>
</evidence>
<dbReference type="FunFam" id="3.30.420.40:FF:000124">
    <property type="entry name" value="Carbamoyltransferase HypF"/>
    <property type="match status" value="1"/>
</dbReference>
<dbReference type="InterPro" id="IPR055128">
    <property type="entry name" value="HypF_C_2"/>
</dbReference>
<feature type="non-terminal residue" evidence="12">
    <location>
        <position position="1"/>
    </location>
</feature>
<dbReference type="GO" id="GO:0016743">
    <property type="term" value="F:carboxyl- or carbamoyltransferase activity"/>
    <property type="evidence" value="ECO:0007669"/>
    <property type="project" value="TreeGrafter"/>
</dbReference>
<dbReference type="Pfam" id="PF22521">
    <property type="entry name" value="HypF_C_2"/>
    <property type="match status" value="1"/>
</dbReference>
<dbReference type="GO" id="GO:0051604">
    <property type="term" value="P:protein maturation"/>
    <property type="evidence" value="ECO:0007669"/>
    <property type="project" value="TreeGrafter"/>
</dbReference>
<dbReference type="InterPro" id="IPR043129">
    <property type="entry name" value="ATPase_NBD"/>
</dbReference>
<dbReference type="Gene3D" id="1.10.357.160">
    <property type="match status" value="1"/>
</dbReference>
<organism evidence="12">
    <name type="scientific">marine sediment metagenome</name>
    <dbReference type="NCBI Taxonomy" id="412755"/>
    <lineage>
        <taxon>unclassified sequences</taxon>
        <taxon>metagenomes</taxon>
        <taxon>ecological metagenomes</taxon>
    </lineage>
</organism>
<evidence type="ECO:0000256" key="7">
    <source>
        <dbReference type="ARBA" id="ARBA00048220"/>
    </source>
</evidence>
<gene>
    <name evidence="12" type="ORF">S01H1_09803</name>
</gene>
<feature type="domain" description="Carbamoyltransferase Kae1-like" evidence="11">
    <location>
        <begin position="73"/>
        <end position="310"/>
    </location>
</feature>
<dbReference type="EMBL" id="BARS01005009">
    <property type="protein sequence ID" value="GAF67752.1"/>
    <property type="molecule type" value="Genomic_DNA"/>
</dbReference>
<comment type="caution">
    <text evidence="12">The sequence shown here is derived from an EMBL/GenBank/DDBJ whole genome shotgun (WGS) entry which is preliminary data.</text>
</comment>
<dbReference type="SUPFAM" id="SSF53067">
    <property type="entry name" value="Actin-like ATPase domain"/>
    <property type="match status" value="1"/>
</dbReference>
<dbReference type="Gene3D" id="3.30.420.560">
    <property type="match status" value="1"/>
</dbReference>
<feature type="domain" description="HypF Kae1-like" evidence="10">
    <location>
        <begin position="3"/>
        <end position="64"/>
    </location>
</feature>
<name>X0RVG8_9ZZZZ</name>
<comment type="similarity">
    <text evidence="2">Belongs to the carbamoyltransferase HypF family.</text>
</comment>
<dbReference type="Pfam" id="PF17788">
    <property type="entry name" value="HypF_C"/>
    <property type="match status" value="1"/>
</dbReference>
<comment type="pathway">
    <text evidence="1">Protein modification; [NiFe] hydrogenase maturation.</text>
</comment>
<reference evidence="12" key="1">
    <citation type="journal article" date="2014" name="Front. Microbiol.">
        <title>High frequency of phylogenetically diverse reductive dehalogenase-homologous genes in deep subseafloor sedimentary metagenomes.</title>
        <authorList>
            <person name="Kawai M."/>
            <person name="Futagami T."/>
            <person name="Toyoda A."/>
            <person name="Takaki Y."/>
            <person name="Nishi S."/>
            <person name="Hori S."/>
            <person name="Arai W."/>
            <person name="Tsubouchi T."/>
            <person name="Morono Y."/>
            <person name="Uchiyama I."/>
            <person name="Ito T."/>
            <person name="Fujiyama A."/>
            <person name="Inagaki F."/>
            <person name="Takami H."/>
        </authorList>
    </citation>
    <scope>NUCLEOTIDE SEQUENCE</scope>
    <source>
        <strain evidence="12">Expedition CK06-06</strain>
    </source>
</reference>
<proteinExistence type="inferred from homology"/>